<dbReference type="CDD" id="cd07067">
    <property type="entry name" value="HP_PGM_like"/>
    <property type="match status" value="1"/>
</dbReference>
<feature type="active site" description="Tele-phosphohistidine intermediate" evidence="1">
    <location>
        <position position="37"/>
    </location>
</feature>
<evidence type="ECO:0000313" key="5">
    <source>
        <dbReference type="Proteomes" id="UP000285278"/>
    </source>
</evidence>
<comment type="caution">
    <text evidence="4">The sequence shown here is derived from an EMBL/GenBank/DDBJ whole genome shotgun (WGS) entry which is preliminary data.</text>
</comment>
<dbReference type="InterPro" id="IPR050275">
    <property type="entry name" value="PGM_Phosphatase"/>
</dbReference>
<organism evidence="4 5">
    <name type="scientific">Corynebacterium falsenii</name>
    <dbReference type="NCBI Taxonomy" id="108486"/>
    <lineage>
        <taxon>Bacteria</taxon>
        <taxon>Bacillati</taxon>
        <taxon>Actinomycetota</taxon>
        <taxon>Actinomycetes</taxon>
        <taxon>Mycobacteriales</taxon>
        <taxon>Corynebacteriaceae</taxon>
        <taxon>Corynebacterium</taxon>
    </lineage>
</organism>
<feature type="binding site" evidence="2">
    <location>
        <position position="87"/>
    </location>
    <ligand>
        <name>substrate</name>
    </ligand>
</feature>
<dbReference type="STRING" id="1451189.CFAL_04055"/>
<dbReference type="PANTHER" id="PTHR48100:SF1">
    <property type="entry name" value="HISTIDINE PHOSPHATASE FAMILY PROTEIN-RELATED"/>
    <property type="match status" value="1"/>
</dbReference>
<evidence type="ECO:0000256" key="3">
    <source>
        <dbReference type="SAM" id="MobiDB-lite"/>
    </source>
</evidence>
<gene>
    <name evidence="4" type="ORF">D3M95_04905</name>
</gene>
<accession>A0A418Q7G0</accession>
<proteinExistence type="predicted"/>
<dbReference type="AlphaFoldDB" id="A0A418Q7G0"/>
<evidence type="ECO:0008006" key="6">
    <source>
        <dbReference type="Google" id="ProtNLM"/>
    </source>
</evidence>
<dbReference type="SUPFAM" id="SSF53254">
    <property type="entry name" value="Phosphoglycerate mutase-like"/>
    <property type="match status" value="1"/>
</dbReference>
<dbReference type="SMART" id="SM00855">
    <property type="entry name" value="PGAM"/>
    <property type="match status" value="1"/>
</dbReference>
<evidence type="ECO:0000256" key="1">
    <source>
        <dbReference type="PIRSR" id="PIRSR613078-1"/>
    </source>
</evidence>
<reference evidence="4 5" key="1">
    <citation type="submission" date="2018-09" db="EMBL/GenBank/DDBJ databases">
        <title>Optimization and identification of Corynebacterium falsenii FN1-14 from fish paste.</title>
        <authorList>
            <person name="Daroonpunt R."/>
            <person name="Tanasupawat S."/>
        </authorList>
    </citation>
    <scope>NUCLEOTIDE SEQUENCE [LARGE SCALE GENOMIC DNA]</scope>
    <source>
        <strain evidence="4 5">FN1-14</strain>
    </source>
</reference>
<feature type="active site" description="Proton donor/acceptor" evidence="1">
    <location>
        <position position="113"/>
    </location>
</feature>
<sequence length="232" mass="25144">MPAMEKPTASAETHTVPSAAPAWHGGARPTRFLLLRHGQTAMSVQGQYSGLSNPALTEHGEQQAARAARYLAAHGNIEAIVASPLHRCQQTAQAAAAALGIPDAVRTHEGLVEMDFGDWEGKTFGEVRDEYPSDRATCLTDITAKPHGGESPEEVYQRVCPVIDELTEEYPGANVLLVSHVTPIKSILRYALGCSGTIYRGLHLDLAGLSVVEFYPEHQAVIRLVNDTHYLR</sequence>
<protein>
    <recommendedName>
        <fullName evidence="6">Histidine phosphatase family protein</fullName>
    </recommendedName>
</protein>
<evidence type="ECO:0000313" key="4">
    <source>
        <dbReference type="EMBL" id="RIX35208.1"/>
    </source>
</evidence>
<evidence type="ECO:0000256" key="2">
    <source>
        <dbReference type="PIRSR" id="PIRSR613078-2"/>
    </source>
</evidence>
<dbReference type="InterPro" id="IPR029033">
    <property type="entry name" value="His_PPase_superfam"/>
</dbReference>
<dbReference type="GO" id="GO:0016791">
    <property type="term" value="F:phosphatase activity"/>
    <property type="evidence" value="ECO:0007669"/>
    <property type="project" value="TreeGrafter"/>
</dbReference>
<dbReference type="Gene3D" id="3.40.50.1240">
    <property type="entry name" value="Phosphoglycerate mutase-like"/>
    <property type="match status" value="1"/>
</dbReference>
<dbReference type="OrthoDB" id="5296884at2"/>
<dbReference type="Proteomes" id="UP000285278">
    <property type="component" value="Unassembled WGS sequence"/>
</dbReference>
<feature type="region of interest" description="Disordered" evidence="3">
    <location>
        <begin position="1"/>
        <end position="24"/>
    </location>
</feature>
<dbReference type="Pfam" id="PF00300">
    <property type="entry name" value="His_Phos_1"/>
    <property type="match status" value="1"/>
</dbReference>
<dbReference type="InterPro" id="IPR013078">
    <property type="entry name" value="His_Pase_superF_clade-1"/>
</dbReference>
<dbReference type="GO" id="GO:0005737">
    <property type="term" value="C:cytoplasm"/>
    <property type="evidence" value="ECO:0007669"/>
    <property type="project" value="TreeGrafter"/>
</dbReference>
<dbReference type="EMBL" id="QXJK01000004">
    <property type="protein sequence ID" value="RIX35208.1"/>
    <property type="molecule type" value="Genomic_DNA"/>
</dbReference>
<keyword evidence="5" id="KW-1185">Reference proteome</keyword>
<dbReference type="PANTHER" id="PTHR48100">
    <property type="entry name" value="BROAD-SPECIFICITY PHOSPHATASE YOR283W-RELATED"/>
    <property type="match status" value="1"/>
</dbReference>
<name>A0A418Q7G0_9CORY</name>